<accession>A0A4Y9Y671</accession>
<dbReference type="GO" id="GO:0072344">
    <property type="term" value="P:rescue of stalled ribosome"/>
    <property type="evidence" value="ECO:0007669"/>
    <property type="project" value="UniProtKB-UniRule"/>
</dbReference>
<dbReference type="InterPro" id="IPR054476">
    <property type="entry name" value="Ltn1_N"/>
</dbReference>
<feature type="compositionally biased region" description="Basic residues" evidence="2">
    <location>
        <begin position="35"/>
        <end position="50"/>
    </location>
</feature>
<feature type="domain" description="E3 ubiquitin-protein ligase listerin N-terminal" evidence="3">
    <location>
        <begin position="77"/>
        <end position="204"/>
    </location>
</feature>
<protein>
    <recommendedName>
        <fullName evidence="1">E3 ubiquitin-protein ligase listerin</fullName>
        <ecNumber evidence="1">2.3.2.27</ecNumber>
    </recommendedName>
    <alternativeName>
        <fullName evidence="1">RING-type E3 ubiquitin transferase listerin</fullName>
    </alternativeName>
</protein>
<dbReference type="GO" id="GO:0008270">
    <property type="term" value="F:zinc ion binding"/>
    <property type="evidence" value="ECO:0007669"/>
    <property type="project" value="UniProtKB-KW"/>
</dbReference>
<name>A0A4Y9Y671_9APHY</name>
<dbReference type="InterPro" id="IPR039795">
    <property type="entry name" value="LTN1/Rkr1"/>
</dbReference>
<evidence type="ECO:0000256" key="1">
    <source>
        <dbReference type="RuleBase" id="RU367090"/>
    </source>
</evidence>
<dbReference type="InterPro" id="IPR054477">
    <property type="entry name" value="LTN1_E3_ligase_6th"/>
</dbReference>
<feature type="region of interest" description="Disordered" evidence="2">
    <location>
        <begin position="1"/>
        <end position="58"/>
    </location>
</feature>
<dbReference type="GO" id="GO:0043023">
    <property type="term" value="F:ribosomal large subunit binding"/>
    <property type="evidence" value="ECO:0007669"/>
    <property type="project" value="TreeGrafter"/>
</dbReference>
<dbReference type="UniPathway" id="UPA00143"/>
<dbReference type="Proteomes" id="UP000298390">
    <property type="component" value="Unassembled WGS sequence"/>
</dbReference>
<dbReference type="InterPro" id="IPR016024">
    <property type="entry name" value="ARM-type_fold"/>
</dbReference>
<dbReference type="PANTHER" id="PTHR12389">
    <property type="entry name" value="ZINC FINGER PROTEIN 294"/>
    <property type="match status" value="1"/>
</dbReference>
<dbReference type="Pfam" id="PF22999">
    <property type="entry name" value="LTN1_E3_ligase_6th"/>
    <property type="match status" value="1"/>
</dbReference>
<organism evidence="6 7">
    <name type="scientific">Rhodofomes roseus</name>
    <dbReference type="NCBI Taxonomy" id="34475"/>
    <lineage>
        <taxon>Eukaryota</taxon>
        <taxon>Fungi</taxon>
        <taxon>Dikarya</taxon>
        <taxon>Basidiomycota</taxon>
        <taxon>Agaricomycotina</taxon>
        <taxon>Agaricomycetes</taxon>
        <taxon>Polyporales</taxon>
        <taxon>Rhodofomes</taxon>
    </lineage>
</organism>
<dbReference type="SUPFAM" id="SSF48371">
    <property type="entry name" value="ARM repeat"/>
    <property type="match status" value="1"/>
</dbReference>
<feature type="domain" description="E3 ubiquitin-protein ligase listerin HEAT repeat region" evidence="4">
    <location>
        <begin position="1248"/>
        <end position="1464"/>
    </location>
</feature>
<evidence type="ECO:0000259" key="3">
    <source>
        <dbReference type="Pfam" id="PF22958"/>
    </source>
</evidence>
<dbReference type="PANTHER" id="PTHR12389:SF0">
    <property type="entry name" value="E3 UBIQUITIN-PROTEIN LIGASE LISTERIN"/>
    <property type="match status" value="1"/>
</dbReference>
<feature type="compositionally biased region" description="Acidic residues" evidence="2">
    <location>
        <begin position="288"/>
        <end position="303"/>
    </location>
</feature>
<evidence type="ECO:0000259" key="4">
    <source>
        <dbReference type="Pfam" id="PF22999"/>
    </source>
</evidence>
<feature type="region of interest" description="Disordered" evidence="2">
    <location>
        <begin position="280"/>
        <end position="320"/>
    </location>
</feature>
<keyword evidence="1" id="KW-0862">Zinc</keyword>
<dbReference type="Pfam" id="PF22958">
    <property type="entry name" value="Ltn1_1st"/>
    <property type="match status" value="1"/>
</dbReference>
<comment type="function">
    <text evidence="1">E3 ubiquitin-protein ligase. Component of the ribosome quality control complex (RQC), a ribosome-associated complex that mediates ubiquitination and extraction of incompletely synthesized nascent chains for proteasomal degradation.</text>
</comment>
<keyword evidence="1" id="KW-0863">Zinc-finger</keyword>
<sequence>MAKGKSSATSATRKKHARKAAADQVEEPQIPKEKKASKKEKKSKEPRKKVYIPPVKPAPVQPDPLDTLGIAQKLPPELLVVLRRLAKKDSITKRRALEDLQAGWVEKARSEGPNSGLLEVIAETIPVWLHHVPPLFLHPSRRIRLLAVGLHASLLRLPAEVSTRLFFTLREVLTADQTECILGSWLLAAHDVDRQVSAFARESWIRCVSLAASSRPLTLDVELVQRLWNFVHRTLLDPGGVYLRAILRSAWVEPDPNVRAAMWRPLLTFLREHPKAWELDASAPKDNDGEDAVDEDDSDTDEDERPRDAQANQSTSSVAPAPPQAYREFLQFLELGCSGSPLQGYPTIIVIVSTIPPAIWGASSETPLNDFFTSLWAAVDGRALSALDRAATSAAFFSALLECLTFLVRRLLNCSAEDAKHLLHGTSAGETASDDAERRKVAQNLVAEQYVRAWEALSKRRLRVEAETAANLIVKSLTGLYQLNDQLFSAAWDALSSSILKALESQDGTVSPIASTILKAFQQQFDKGSAQAAASNALVAQVVQCAIKRCEAILQSEEPPAQGQVDALVDVLSEFEGSVFSDLAVEKAIDETVRQHLRRVLAVAPSLLLVYLSHRQDEALCLQLWQDVLRTLAGSSGGIEDAVSPLLNAQDRGALPAYLRAEEGDFDDVVGDLLAQVLAGSAKTSEVNVLRSIMRSPGPFVSEGSFKGLVESLSSALNMHIPVVWTDASTSFFVFGTTEGSTALFAEVFLFANLLPSVRKTDEEQVGTARKLWRTWMLEGSEETRRATAAVVKDRLREMLLDCSSLVSPEHILQAVKTPDASFDVEPLVDIVPSEVSLDDMLDNLSAVPGDASLAVVDPLVPPASLCDETALSSPDTDTSGLSRYARVVEGLALHLLDDRQAAKANAWALRHLLALSLYVDELIQIPASKSPVFSAAVSRSILHDYITKARQVATYVLSSSQDEGWHTTVVGAIIADKQDISLGPVGKLVWDLVNRGKRFDTVRESRVLHTILEHIFGSISKTEAEQWVQLARKLERQAPHTSLAIVYSVTQYAPEPPILDRYRNELAAGLFGVPASKANTQGLWLLRRLAAIAPDPDSDIVFMLQPRAVNLMKTCQQWITSDEDIDEDVESEMTLIFLHLAPILQNVPGAHWDLIFDVMENNLESSSLTEQTSLVVLSRTLRLFIAIQDLASTNKVLREVWQDRENTCLTLVRDLVSVKLESEQISAPLSACRELALQIVQDLPESLIDQTTISKMCHIIEDIAVGVQKMAYRLLHEAARKYTEHMVIEAAVESEEPMKIELPLELVQILQRDLSAEENTGFEYQHSSGYFLAWMLAFDHFANASLKVKSAYIEQLRDLGLVGEHLLPNIFATLGLYGGIAKPFKLDIWFIEELYLDSYSGDSALSVGLLAAHLYYRALLIVPSLIRNWLSECRDRQLLNRVSTYTAAHFSPAIIRTELAQVKDPDAAAEFTDENLTIKVANAVNEVTASYAVDEYLLGLTVKLPSDYPLHGIEIRDNKPVGVPEDRWRAWMLGIQQIISYRSGSITDGLSFFKKNVSSHFEGLVECAICYSYVSLRWTAVCRANHAGRARTASMLGVSISGSIQVIPPAARSAGQKSFEEVWRVK</sequence>
<proteinExistence type="inferred from homology"/>
<dbReference type="GO" id="GO:1990116">
    <property type="term" value="P:ribosome-associated ubiquitin-dependent protein catabolic process"/>
    <property type="evidence" value="ECO:0007669"/>
    <property type="project" value="UniProtKB-UniRule"/>
</dbReference>
<comment type="caution">
    <text evidence="6">The sequence shown here is derived from an EMBL/GenBank/DDBJ whole genome shotgun (WGS) entry which is preliminary data.</text>
</comment>
<dbReference type="GO" id="GO:1990112">
    <property type="term" value="C:RQC complex"/>
    <property type="evidence" value="ECO:0007669"/>
    <property type="project" value="UniProtKB-UniRule"/>
</dbReference>
<dbReference type="EMBL" id="SEKV01000386">
    <property type="protein sequence ID" value="TFY58014.1"/>
    <property type="molecule type" value="Genomic_DNA"/>
</dbReference>
<reference evidence="6 7" key="1">
    <citation type="submission" date="2019-01" db="EMBL/GenBank/DDBJ databases">
        <title>Genome sequencing of the rare red list fungi Fomitopsis rosea.</title>
        <authorList>
            <person name="Buettner E."/>
            <person name="Kellner H."/>
        </authorList>
    </citation>
    <scope>NUCLEOTIDE SEQUENCE [LARGE SCALE GENOMIC DNA]</scope>
    <source>
        <strain evidence="6 7">DSM 105464</strain>
    </source>
</reference>
<evidence type="ECO:0000256" key="2">
    <source>
        <dbReference type="SAM" id="MobiDB-lite"/>
    </source>
</evidence>
<dbReference type="GO" id="GO:0061630">
    <property type="term" value="F:ubiquitin protein ligase activity"/>
    <property type="evidence" value="ECO:0007669"/>
    <property type="project" value="UniProtKB-UniRule"/>
</dbReference>
<comment type="subunit">
    <text evidence="1">Component of the ribosome quality control complex (RQC).</text>
</comment>
<dbReference type="EC" id="2.3.2.27" evidence="1"/>
<feature type="domain" description="E3 ubiquitin-protein ligase listerin ubiquitin conjugating" evidence="5">
    <location>
        <begin position="1477"/>
        <end position="1559"/>
    </location>
</feature>
<comment type="similarity">
    <text evidence="1">Belongs to the LTN1 family.</text>
</comment>
<gene>
    <name evidence="6" type="ORF">EVJ58_g6676</name>
</gene>
<comment type="catalytic activity">
    <reaction evidence="1">
        <text>S-ubiquitinyl-[E2 ubiquitin-conjugating enzyme]-L-cysteine + [acceptor protein]-L-lysine = [E2 ubiquitin-conjugating enzyme]-L-cysteine + N(6)-ubiquitinyl-[acceptor protein]-L-lysine.</text>
        <dbReference type="EC" id="2.3.2.27"/>
    </reaction>
</comment>
<dbReference type="Pfam" id="PF23009">
    <property type="entry name" value="UBC_like"/>
    <property type="match status" value="1"/>
</dbReference>
<comment type="pathway">
    <text evidence="1">Protein modification; protein ubiquitination.</text>
</comment>
<dbReference type="GO" id="GO:0005829">
    <property type="term" value="C:cytosol"/>
    <property type="evidence" value="ECO:0007669"/>
    <property type="project" value="UniProtKB-UniRule"/>
</dbReference>
<dbReference type="STRING" id="34475.A0A4Y9Y671"/>
<keyword evidence="1" id="KW-0808">Transferase</keyword>
<evidence type="ECO:0000313" key="7">
    <source>
        <dbReference type="Proteomes" id="UP000298390"/>
    </source>
</evidence>
<dbReference type="InterPro" id="IPR054478">
    <property type="entry name" value="LTN1_UBC"/>
</dbReference>
<evidence type="ECO:0000259" key="5">
    <source>
        <dbReference type="Pfam" id="PF23009"/>
    </source>
</evidence>
<dbReference type="GO" id="GO:0016567">
    <property type="term" value="P:protein ubiquitination"/>
    <property type="evidence" value="ECO:0007669"/>
    <property type="project" value="UniProtKB-UniPathway"/>
</dbReference>
<keyword evidence="1" id="KW-0479">Metal-binding</keyword>
<keyword evidence="1" id="KW-0833">Ubl conjugation pathway</keyword>
<evidence type="ECO:0000313" key="6">
    <source>
        <dbReference type="EMBL" id="TFY58014.1"/>
    </source>
</evidence>